<keyword evidence="5" id="KW-1185">Reference proteome</keyword>
<feature type="domain" description="SHSP" evidence="3">
    <location>
        <begin position="23"/>
        <end position="117"/>
    </location>
</feature>
<dbReference type="PROSITE" id="PS01031">
    <property type="entry name" value="SHSP"/>
    <property type="match status" value="1"/>
</dbReference>
<dbReference type="Pfam" id="PF00011">
    <property type="entry name" value="HSP20"/>
    <property type="match status" value="1"/>
</dbReference>
<evidence type="ECO:0000256" key="1">
    <source>
        <dbReference type="PROSITE-ProRule" id="PRU00285"/>
    </source>
</evidence>
<dbReference type="InterPro" id="IPR001436">
    <property type="entry name" value="Alpha-crystallin/sHSP_animal"/>
</dbReference>
<comment type="similarity">
    <text evidence="1 2">Belongs to the small heat shock protein (HSP20) family.</text>
</comment>
<evidence type="ECO:0000313" key="5">
    <source>
        <dbReference type="Proteomes" id="UP001608902"/>
    </source>
</evidence>
<dbReference type="PANTHER" id="PTHR45640">
    <property type="entry name" value="HEAT SHOCK PROTEIN HSP-12.2-RELATED"/>
    <property type="match status" value="1"/>
</dbReference>
<reference evidence="4 5" key="1">
    <citation type="submission" date="2024-08" db="EMBL/GenBank/DDBJ databases">
        <title>Gnathostoma spinigerum genome.</title>
        <authorList>
            <person name="Gonzalez-Bertolin B."/>
            <person name="Monzon S."/>
            <person name="Zaballos A."/>
            <person name="Jimenez P."/>
            <person name="Dekumyoy P."/>
            <person name="Varona S."/>
            <person name="Cuesta I."/>
            <person name="Sumanam S."/>
            <person name="Adisakwattana P."/>
            <person name="Gasser R.B."/>
            <person name="Hernandez-Gonzalez A."/>
            <person name="Young N.D."/>
            <person name="Perteguer M.J."/>
        </authorList>
    </citation>
    <scope>NUCLEOTIDE SEQUENCE [LARGE SCALE GENOMIC DNA]</scope>
    <source>
        <strain evidence="4">AL3</strain>
        <tissue evidence="4">Liver</tissue>
    </source>
</reference>
<accession>A0ABD6EVS6</accession>
<name>A0ABD6EVS6_9BILA</name>
<dbReference type="Proteomes" id="UP001608902">
    <property type="component" value="Unassembled WGS sequence"/>
</dbReference>
<dbReference type="PANTHER" id="PTHR45640:SF35">
    <property type="entry name" value="HEAT SHOCK PROTEIN HSP-12.2"/>
    <property type="match status" value="1"/>
</dbReference>
<sequence length="117" mass="12949">MSNLRVVRSCSAVDSVGGCASWAWPLQNPGELVKLTNTRDRFEVNLDVRPFASPDIDIKVSGRDLLISCRNCSRGAGETTVPRIIRRSYKLPTDLDMRTIKTNLSSRGVLKITASKK</sequence>
<dbReference type="EMBL" id="JBGFUD010005914">
    <property type="protein sequence ID" value="MFH4980677.1"/>
    <property type="molecule type" value="Genomic_DNA"/>
</dbReference>
<dbReference type="SUPFAM" id="SSF49764">
    <property type="entry name" value="HSP20-like chaperones"/>
    <property type="match status" value="1"/>
</dbReference>
<dbReference type="AlphaFoldDB" id="A0ABD6EVS6"/>
<evidence type="ECO:0000259" key="3">
    <source>
        <dbReference type="PROSITE" id="PS01031"/>
    </source>
</evidence>
<dbReference type="CDD" id="cd06526">
    <property type="entry name" value="metazoan_ACD"/>
    <property type="match status" value="1"/>
</dbReference>
<dbReference type="InterPro" id="IPR002068">
    <property type="entry name" value="A-crystallin/Hsp20_dom"/>
</dbReference>
<dbReference type="InterPro" id="IPR008978">
    <property type="entry name" value="HSP20-like_chaperone"/>
</dbReference>
<evidence type="ECO:0000256" key="2">
    <source>
        <dbReference type="RuleBase" id="RU003616"/>
    </source>
</evidence>
<proteinExistence type="inferred from homology"/>
<protein>
    <recommendedName>
        <fullName evidence="3">SHSP domain-containing protein</fullName>
    </recommendedName>
</protein>
<organism evidence="4 5">
    <name type="scientific">Gnathostoma spinigerum</name>
    <dbReference type="NCBI Taxonomy" id="75299"/>
    <lineage>
        <taxon>Eukaryota</taxon>
        <taxon>Metazoa</taxon>
        <taxon>Ecdysozoa</taxon>
        <taxon>Nematoda</taxon>
        <taxon>Chromadorea</taxon>
        <taxon>Rhabditida</taxon>
        <taxon>Spirurina</taxon>
        <taxon>Gnathostomatomorpha</taxon>
        <taxon>Gnathostomatoidea</taxon>
        <taxon>Gnathostomatidae</taxon>
        <taxon>Gnathostoma</taxon>
    </lineage>
</organism>
<comment type="caution">
    <text evidence="4">The sequence shown here is derived from an EMBL/GenBank/DDBJ whole genome shotgun (WGS) entry which is preliminary data.</text>
</comment>
<evidence type="ECO:0000313" key="4">
    <source>
        <dbReference type="EMBL" id="MFH4980677.1"/>
    </source>
</evidence>
<dbReference type="Gene3D" id="2.60.40.790">
    <property type="match status" value="1"/>
</dbReference>
<gene>
    <name evidence="4" type="ORF">AB6A40_007386</name>
</gene>
<dbReference type="PRINTS" id="PR00299">
    <property type="entry name" value="ACRYSTALLIN"/>
</dbReference>